<gene>
    <name evidence="1" type="ORF">G9444_6307</name>
</gene>
<sequence length="188" mass="20918">MGTEVDMVDHRGDLMNTLAEQERKLMDLLTRRVHQTFADAHAAGVPAEVFDDVESIARSMTAALPSSHVYDHLVGPFYDTTGLTQWRGVSRQAINRAVSAGTVIACRLDGGQWGYPTWQFTDSQTVHPHLIALWQTLRESADPWTCAIWLRSPQEELGDRSAADWITSGHPVDPALELARADAQRWAV</sequence>
<reference evidence="1 2" key="1">
    <citation type="submission" date="2020-03" db="EMBL/GenBank/DDBJ databases">
        <title>Screen low temperature-resistant strains for efficient degradation of petroleum hydrocarbons under the low temperature.</title>
        <authorList>
            <person name="Wang Y."/>
            <person name="Chen J."/>
        </authorList>
    </citation>
    <scope>NUCLEOTIDE SEQUENCE [LARGE SCALE GENOMIC DNA]</scope>
    <source>
        <strain evidence="1 2">KB1</strain>
    </source>
</reference>
<evidence type="ECO:0000313" key="2">
    <source>
        <dbReference type="Proteomes" id="UP000502345"/>
    </source>
</evidence>
<dbReference type="AlphaFoldDB" id="A0A6G9D3A8"/>
<accession>A0A6G9D3A8</accession>
<dbReference type="EMBL" id="CP050124">
    <property type="protein sequence ID" value="QIP43550.1"/>
    <property type="molecule type" value="Genomic_DNA"/>
</dbReference>
<dbReference type="Proteomes" id="UP000502345">
    <property type="component" value="Chromosome"/>
</dbReference>
<protein>
    <submittedName>
        <fullName evidence="1">Uncharacterized protein</fullName>
    </submittedName>
</protein>
<name>A0A6G9D3A8_RHOER</name>
<evidence type="ECO:0000313" key="1">
    <source>
        <dbReference type="EMBL" id="QIP43550.1"/>
    </source>
</evidence>
<organism evidence="1 2">
    <name type="scientific">Rhodococcus erythropolis</name>
    <name type="common">Arthrobacter picolinophilus</name>
    <dbReference type="NCBI Taxonomy" id="1833"/>
    <lineage>
        <taxon>Bacteria</taxon>
        <taxon>Bacillati</taxon>
        <taxon>Actinomycetota</taxon>
        <taxon>Actinomycetes</taxon>
        <taxon>Mycobacteriales</taxon>
        <taxon>Nocardiaceae</taxon>
        <taxon>Rhodococcus</taxon>
        <taxon>Rhodococcus erythropolis group</taxon>
    </lineage>
</organism>
<proteinExistence type="predicted"/>